<gene>
    <name evidence="1" type="primary">Acey_s0829.g2570</name>
    <name evidence="1" type="ORF">Y032_0829g2570</name>
</gene>
<protein>
    <submittedName>
        <fullName evidence="1">Uncharacterized protein</fullName>
    </submittedName>
</protein>
<evidence type="ECO:0000313" key="1">
    <source>
        <dbReference type="EMBL" id="EYC37072.1"/>
    </source>
</evidence>
<dbReference type="Proteomes" id="UP000024635">
    <property type="component" value="Unassembled WGS sequence"/>
</dbReference>
<accession>A0A016WCT5</accession>
<dbReference type="OrthoDB" id="5836486at2759"/>
<evidence type="ECO:0000313" key="2">
    <source>
        <dbReference type="Proteomes" id="UP000024635"/>
    </source>
</evidence>
<comment type="caution">
    <text evidence="1">The sequence shown here is derived from an EMBL/GenBank/DDBJ whole genome shotgun (WGS) entry which is preliminary data.</text>
</comment>
<dbReference type="EMBL" id="JARK01000429">
    <property type="protein sequence ID" value="EYC37072.1"/>
    <property type="molecule type" value="Genomic_DNA"/>
</dbReference>
<sequence length="152" mass="17862">MERQYFLSAELKQAIWLGSWINVMCEPRCKREYDDYRLPHFSHIAVEIVAGPEVAPPVENWEQREIHGLFQFRVHCDLSIPGNVQRVQVGNEKWLKLTCRHALSVLAPYERLEGILSAQLTADKSIMFWATRKKRVLDCDLFLMDFENIEEI</sequence>
<dbReference type="AlphaFoldDB" id="A0A016WCT5"/>
<organism evidence="1 2">
    <name type="scientific">Ancylostoma ceylanicum</name>
    <dbReference type="NCBI Taxonomy" id="53326"/>
    <lineage>
        <taxon>Eukaryota</taxon>
        <taxon>Metazoa</taxon>
        <taxon>Ecdysozoa</taxon>
        <taxon>Nematoda</taxon>
        <taxon>Chromadorea</taxon>
        <taxon>Rhabditida</taxon>
        <taxon>Rhabditina</taxon>
        <taxon>Rhabditomorpha</taxon>
        <taxon>Strongyloidea</taxon>
        <taxon>Ancylostomatidae</taxon>
        <taxon>Ancylostomatinae</taxon>
        <taxon>Ancylostoma</taxon>
    </lineage>
</organism>
<name>A0A016WCT5_9BILA</name>
<proteinExistence type="predicted"/>
<keyword evidence="2" id="KW-1185">Reference proteome</keyword>
<reference evidence="2" key="1">
    <citation type="journal article" date="2015" name="Nat. Genet.">
        <title>The genome and transcriptome of the zoonotic hookworm Ancylostoma ceylanicum identify infection-specific gene families.</title>
        <authorList>
            <person name="Schwarz E.M."/>
            <person name="Hu Y."/>
            <person name="Antoshechkin I."/>
            <person name="Miller M.M."/>
            <person name="Sternberg P.W."/>
            <person name="Aroian R.V."/>
        </authorList>
    </citation>
    <scope>NUCLEOTIDE SEQUENCE</scope>
    <source>
        <strain evidence="2">HY135</strain>
    </source>
</reference>